<dbReference type="FunFam" id="1.10.220.10:FF:000001">
    <property type="entry name" value="Annexin"/>
    <property type="match status" value="1"/>
</dbReference>
<evidence type="ECO:0000256" key="5">
    <source>
        <dbReference type="ARBA" id="ARBA00023216"/>
    </source>
</evidence>
<keyword evidence="8" id="KW-1185">Reference proteome</keyword>
<dbReference type="FunFam" id="1.10.220.10:FF:000003">
    <property type="entry name" value="Annexin"/>
    <property type="match status" value="1"/>
</dbReference>
<keyword evidence="3 7" id="KW-0677">Repeat</keyword>
<reference evidence="9" key="1">
    <citation type="submission" date="2022-11" db="UniProtKB">
        <authorList>
            <consortium name="WormBaseParasite"/>
        </authorList>
    </citation>
    <scope>IDENTIFICATION</scope>
</reference>
<protein>
    <recommendedName>
        <fullName evidence="7">Annexin</fullName>
    </recommendedName>
</protein>
<dbReference type="InterPro" id="IPR001464">
    <property type="entry name" value="Annexin"/>
</dbReference>
<keyword evidence="6 7" id="KW-0111">Calcium/phospholipid-binding</keyword>
<evidence type="ECO:0000256" key="3">
    <source>
        <dbReference type="ARBA" id="ARBA00022737"/>
    </source>
</evidence>
<dbReference type="Proteomes" id="UP000887540">
    <property type="component" value="Unplaced"/>
</dbReference>
<accession>A0A914CXU9</accession>
<name>A0A914CXU9_9BILA</name>
<evidence type="ECO:0000256" key="7">
    <source>
        <dbReference type="RuleBase" id="RU003540"/>
    </source>
</evidence>
<evidence type="ECO:0000256" key="2">
    <source>
        <dbReference type="ARBA" id="ARBA00022553"/>
    </source>
</evidence>
<dbReference type="PANTHER" id="PTHR10502:SF102">
    <property type="entry name" value="ANNEXIN B11"/>
    <property type="match status" value="1"/>
</dbReference>
<comment type="similarity">
    <text evidence="1 7">Belongs to the annexin family.</text>
</comment>
<dbReference type="SUPFAM" id="SSF47874">
    <property type="entry name" value="Annexin"/>
    <property type="match status" value="1"/>
</dbReference>
<evidence type="ECO:0000256" key="4">
    <source>
        <dbReference type="ARBA" id="ARBA00022837"/>
    </source>
</evidence>
<dbReference type="FunFam" id="1.10.220.10:FF:000002">
    <property type="entry name" value="Annexin"/>
    <property type="match status" value="1"/>
</dbReference>
<comment type="domain">
    <text evidence="7">A pair of annexin repeats may form one binding site for calcium and phospholipid.</text>
</comment>
<dbReference type="SMART" id="SM00335">
    <property type="entry name" value="ANX"/>
    <property type="match status" value="4"/>
</dbReference>
<dbReference type="InterPro" id="IPR018502">
    <property type="entry name" value="Annexin_repeat"/>
</dbReference>
<dbReference type="PROSITE" id="PS00223">
    <property type="entry name" value="ANNEXIN_1"/>
    <property type="match status" value="3"/>
</dbReference>
<proteinExistence type="inferred from homology"/>
<dbReference type="Pfam" id="PF00191">
    <property type="entry name" value="Annexin"/>
    <property type="match status" value="4"/>
</dbReference>
<dbReference type="GO" id="GO:0001786">
    <property type="term" value="F:phosphatidylserine binding"/>
    <property type="evidence" value="ECO:0007669"/>
    <property type="project" value="TreeGrafter"/>
</dbReference>
<dbReference type="GO" id="GO:0005509">
    <property type="term" value="F:calcium ion binding"/>
    <property type="evidence" value="ECO:0007669"/>
    <property type="project" value="InterPro"/>
</dbReference>
<dbReference type="FunFam" id="1.10.220.10:FF:000005">
    <property type="entry name" value="Annexin"/>
    <property type="match status" value="1"/>
</dbReference>
<dbReference type="Gene3D" id="1.10.220.10">
    <property type="entry name" value="Annexin"/>
    <property type="match status" value="4"/>
</dbReference>
<evidence type="ECO:0000313" key="9">
    <source>
        <dbReference type="WBParaSite" id="ACRNAN_scaffold1544.g30939.t2"/>
    </source>
</evidence>
<organism evidence="8 9">
    <name type="scientific">Acrobeloides nanus</name>
    <dbReference type="NCBI Taxonomy" id="290746"/>
    <lineage>
        <taxon>Eukaryota</taxon>
        <taxon>Metazoa</taxon>
        <taxon>Ecdysozoa</taxon>
        <taxon>Nematoda</taxon>
        <taxon>Chromadorea</taxon>
        <taxon>Rhabditida</taxon>
        <taxon>Tylenchina</taxon>
        <taxon>Cephalobomorpha</taxon>
        <taxon>Cephaloboidea</taxon>
        <taxon>Cephalobidae</taxon>
        <taxon>Acrobeloides</taxon>
    </lineage>
</organism>
<keyword evidence="2" id="KW-0597">Phosphoprotein</keyword>
<keyword evidence="5 7" id="KW-0041">Annexin</keyword>
<evidence type="ECO:0000256" key="6">
    <source>
        <dbReference type="ARBA" id="ARBA00023302"/>
    </source>
</evidence>
<evidence type="ECO:0000256" key="1">
    <source>
        <dbReference type="ARBA" id="ARBA00007831"/>
    </source>
</evidence>
<dbReference type="GO" id="GO:0012506">
    <property type="term" value="C:vesicle membrane"/>
    <property type="evidence" value="ECO:0007669"/>
    <property type="project" value="TreeGrafter"/>
</dbReference>
<dbReference type="WBParaSite" id="ACRNAN_scaffold1544.g30939.t2">
    <property type="protein sequence ID" value="ACRNAN_scaffold1544.g30939.t2"/>
    <property type="gene ID" value="ACRNAN_scaffold1544.g30939"/>
</dbReference>
<dbReference type="AlphaFoldDB" id="A0A914CXU9"/>
<keyword evidence="4 7" id="KW-0106">Calcium</keyword>
<dbReference type="PANTHER" id="PTHR10502">
    <property type="entry name" value="ANNEXIN"/>
    <property type="match status" value="1"/>
</dbReference>
<dbReference type="PRINTS" id="PR00196">
    <property type="entry name" value="ANNEXIN"/>
</dbReference>
<evidence type="ECO:0000313" key="8">
    <source>
        <dbReference type="Proteomes" id="UP000887540"/>
    </source>
</evidence>
<dbReference type="InterPro" id="IPR018252">
    <property type="entry name" value="Annexin_repeat_CS"/>
</dbReference>
<dbReference type="GO" id="GO:0005544">
    <property type="term" value="F:calcium-dependent phospholipid binding"/>
    <property type="evidence" value="ECO:0007669"/>
    <property type="project" value="UniProtKB-KW"/>
</dbReference>
<dbReference type="PROSITE" id="PS51897">
    <property type="entry name" value="ANNEXIN_2"/>
    <property type="match status" value="4"/>
</dbReference>
<dbReference type="GO" id="GO:0005886">
    <property type="term" value="C:plasma membrane"/>
    <property type="evidence" value="ECO:0007669"/>
    <property type="project" value="TreeGrafter"/>
</dbReference>
<dbReference type="GO" id="GO:0005737">
    <property type="term" value="C:cytoplasm"/>
    <property type="evidence" value="ECO:0007669"/>
    <property type="project" value="TreeGrafter"/>
</dbReference>
<dbReference type="GO" id="GO:0005634">
    <property type="term" value="C:nucleus"/>
    <property type="evidence" value="ECO:0007669"/>
    <property type="project" value="TreeGrafter"/>
</dbReference>
<sequence>MKGFGSNKSKIILILCGRSSMQRQEIAKQYKVQFGEDLNKRLKSELSGDFEEFILGLMEPPAQYDAHQLHKAMSGLGTKEHVLIEILTSRTNAQIIELKQVYKQLYRKELEDDIKGDTSGHLERLLVSLSQGARDVTWNTDPLKANQDARELYREGEKKLGTDESLFNRILATQNFLQLRLVFDEYEKVSKHPIEKAIESEFSGDIKNGLLSIVKVVRNRIAYFAEQLYNSMKVGPGTRDSDLIRLIVSRSEIDLVDIRQEYEKLYKTSLEKAIESDTSGAYKEGLIAIVRGNH</sequence>
<dbReference type="InterPro" id="IPR037104">
    <property type="entry name" value="Annexin_sf"/>
</dbReference>